<feature type="domain" description="SHSP" evidence="5">
    <location>
        <begin position="50"/>
        <end position="161"/>
    </location>
</feature>
<dbReference type="InterPro" id="IPR031107">
    <property type="entry name" value="Small_HSP"/>
</dbReference>
<dbReference type="Gene3D" id="2.60.40.790">
    <property type="match status" value="1"/>
</dbReference>
<dbReference type="InterPro" id="IPR008978">
    <property type="entry name" value="HSP20-like_chaperone"/>
</dbReference>
<evidence type="ECO:0000313" key="7">
    <source>
        <dbReference type="Proteomes" id="UP000886653"/>
    </source>
</evidence>
<dbReference type="EMBL" id="MU167266">
    <property type="protein sequence ID" value="KAG0146089.1"/>
    <property type="molecule type" value="Genomic_DNA"/>
</dbReference>
<comment type="similarity">
    <text evidence="2 3">Belongs to the small heat shock protein (HSP20) family.</text>
</comment>
<dbReference type="OrthoDB" id="1431247at2759"/>
<dbReference type="InterPro" id="IPR002068">
    <property type="entry name" value="A-crystallin/Hsp20_dom"/>
</dbReference>
<organism evidence="6 7">
    <name type="scientific">Cronartium quercuum f. sp. fusiforme G11</name>
    <dbReference type="NCBI Taxonomy" id="708437"/>
    <lineage>
        <taxon>Eukaryota</taxon>
        <taxon>Fungi</taxon>
        <taxon>Dikarya</taxon>
        <taxon>Basidiomycota</taxon>
        <taxon>Pucciniomycotina</taxon>
        <taxon>Pucciniomycetes</taxon>
        <taxon>Pucciniales</taxon>
        <taxon>Coleosporiaceae</taxon>
        <taxon>Cronartium</taxon>
    </lineage>
</organism>
<comment type="caution">
    <text evidence="6">The sequence shown here is derived from an EMBL/GenBank/DDBJ whole genome shotgun (WGS) entry which is preliminary data.</text>
</comment>
<dbReference type="PROSITE" id="PS01031">
    <property type="entry name" value="SHSP"/>
    <property type="match status" value="1"/>
</dbReference>
<sequence length="161" mass="17891">MSYSLIFPSQWDDFESMFDKLVTDRYGPAPKGPNSSQSNALTSDKQGTSPVSRVLRPKMDIVETADEFIMSTELPGAKKEDISIDLQNGRLTVSSHTKASTEHQQGNVRVSERSFGAFTRTIAVPENVTHDHIKASFNDGVLEVKVPKIKVEKETHKIQIS</sequence>
<proteinExistence type="inferred from homology"/>
<feature type="region of interest" description="Disordered" evidence="4">
    <location>
        <begin position="25"/>
        <end position="52"/>
    </location>
</feature>
<keyword evidence="1" id="KW-0346">Stress response</keyword>
<reference evidence="6" key="1">
    <citation type="submission" date="2013-11" db="EMBL/GenBank/DDBJ databases">
        <title>Genome sequence of the fusiform rust pathogen reveals effectors for host alternation and coevolution with pine.</title>
        <authorList>
            <consortium name="DOE Joint Genome Institute"/>
            <person name="Smith K."/>
            <person name="Pendleton A."/>
            <person name="Kubisiak T."/>
            <person name="Anderson C."/>
            <person name="Salamov A."/>
            <person name="Aerts A."/>
            <person name="Riley R."/>
            <person name="Clum A."/>
            <person name="Lindquist E."/>
            <person name="Ence D."/>
            <person name="Campbell M."/>
            <person name="Kronenberg Z."/>
            <person name="Feau N."/>
            <person name="Dhillon B."/>
            <person name="Hamelin R."/>
            <person name="Burleigh J."/>
            <person name="Smith J."/>
            <person name="Yandell M."/>
            <person name="Nelson C."/>
            <person name="Grigoriev I."/>
            <person name="Davis J."/>
        </authorList>
    </citation>
    <scope>NUCLEOTIDE SEQUENCE</scope>
    <source>
        <strain evidence="6">G11</strain>
    </source>
</reference>
<evidence type="ECO:0000256" key="2">
    <source>
        <dbReference type="PROSITE-ProRule" id="PRU00285"/>
    </source>
</evidence>
<dbReference type="SUPFAM" id="SSF49764">
    <property type="entry name" value="HSP20-like chaperones"/>
    <property type="match status" value="1"/>
</dbReference>
<dbReference type="PANTHER" id="PTHR11527">
    <property type="entry name" value="HEAT-SHOCK PROTEIN 20 FAMILY MEMBER"/>
    <property type="match status" value="1"/>
</dbReference>
<evidence type="ECO:0000259" key="5">
    <source>
        <dbReference type="PROSITE" id="PS01031"/>
    </source>
</evidence>
<keyword evidence="7" id="KW-1185">Reference proteome</keyword>
<protein>
    <recommendedName>
        <fullName evidence="5">SHSP domain-containing protein</fullName>
    </recommendedName>
</protein>
<accession>A0A9P6NL17</accession>
<name>A0A9P6NL17_9BASI</name>
<dbReference type="Proteomes" id="UP000886653">
    <property type="component" value="Unassembled WGS sequence"/>
</dbReference>
<dbReference type="CDD" id="cd06464">
    <property type="entry name" value="ACD_sHsps-like"/>
    <property type="match status" value="1"/>
</dbReference>
<evidence type="ECO:0000256" key="3">
    <source>
        <dbReference type="RuleBase" id="RU003616"/>
    </source>
</evidence>
<gene>
    <name evidence="6" type="ORF">CROQUDRAFT_44910</name>
</gene>
<evidence type="ECO:0000256" key="1">
    <source>
        <dbReference type="ARBA" id="ARBA00023016"/>
    </source>
</evidence>
<dbReference type="Pfam" id="PF00011">
    <property type="entry name" value="HSP20"/>
    <property type="match status" value="1"/>
</dbReference>
<dbReference type="AlphaFoldDB" id="A0A9P6NL17"/>
<evidence type="ECO:0000256" key="4">
    <source>
        <dbReference type="SAM" id="MobiDB-lite"/>
    </source>
</evidence>
<feature type="compositionally biased region" description="Polar residues" evidence="4">
    <location>
        <begin position="33"/>
        <end position="51"/>
    </location>
</feature>
<evidence type="ECO:0000313" key="6">
    <source>
        <dbReference type="EMBL" id="KAG0146089.1"/>
    </source>
</evidence>